<keyword evidence="6" id="KW-0249">Electron transport</keyword>
<dbReference type="EMBL" id="ML737256">
    <property type="protein sequence ID" value="KAE8334634.1"/>
    <property type="molecule type" value="Genomic_DNA"/>
</dbReference>
<feature type="transmembrane region" description="Helical" evidence="9">
    <location>
        <begin position="189"/>
        <end position="206"/>
    </location>
</feature>
<dbReference type="PANTHER" id="PTHR32361:SF26">
    <property type="entry name" value="FAD-BINDING 8 DOMAIN-CONTAINING PROTEIN-RELATED"/>
    <property type="match status" value="1"/>
</dbReference>
<dbReference type="InterPro" id="IPR051410">
    <property type="entry name" value="Ferric/Cupric_Reductase"/>
</dbReference>
<dbReference type="GO" id="GO:0015677">
    <property type="term" value="P:copper ion import"/>
    <property type="evidence" value="ECO:0007669"/>
    <property type="project" value="TreeGrafter"/>
</dbReference>
<feature type="transmembrane region" description="Helical" evidence="9">
    <location>
        <begin position="92"/>
        <end position="118"/>
    </location>
</feature>
<keyword evidence="9" id="KW-1133">Transmembrane helix</keyword>
<dbReference type="PANTHER" id="PTHR32361">
    <property type="entry name" value="FERRIC/CUPRIC REDUCTASE TRANSMEMBRANE COMPONENT"/>
    <property type="match status" value="1"/>
</dbReference>
<feature type="transmembrane region" description="Helical" evidence="9">
    <location>
        <begin position="62"/>
        <end position="86"/>
    </location>
</feature>
<dbReference type="Gene3D" id="2.40.30.10">
    <property type="entry name" value="Translation factors"/>
    <property type="match status" value="1"/>
</dbReference>
<dbReference type="GO" id="GO:0006826">
    <property type="term" value="P:iron ion transport"/>
    <property type="evidence" value="ECO:0007669"/>
    <property type="project" value="TreeGrafter"/>
</dbReference>
<evidence type="ECO:0000256" key="8">
    <source>
        <dbReference type="ARBA" id="ARBA00048483"/>
    </source>
</evidence>
<dbReference type="Pfam" id="PF08030">
    <property type="entry name" value="NAD_binding_6"/>
    <property type="match status" value="1"/>
</dbReference>
<dbReference type="CDD" id="cd06186">
    <property type="entry name" value="NOX_Duox_like_FAD_NADP"/>
    <property type="match status" value="1"/>
</dbReference>
<evidence type="ECO:0000256" key="7">
    <source>
        <dbReference type="ARBA" id="ARBA00023002"/>
    </source>
</evidence>
<accession>A0A5N6XN19</accession>
<proteinExistence type="inferred from homology"/>
<comment type="subcellular location">
    <subcellularLocation>
        <location evidence="1">Cell membrane</location>
        <topology evidence="1">Multi-pass membrane protein</topology>
    </subcellularLocation>
</comment>
<keyword evidence="9" id="KW-0472">Membrane</keyword>
<evidence type="ECO:0000313" key="11">
    <source>
        <dbReference type="EMBL" id="KAE8334634.1"/>
    </source>
</evidence>
<dbReference type="GO" id="GO:0052851">
    <property type="term" value="F:ferric-chelate reductase (NADPH) activity"/>
    <property type="evidence" value="ECO:0007669"/>
    <property type="project" value="UniProtKB-EC"/>
</dbReference>
<dbReference type="SUPFAM" id="SSF52343">
    <property type="entry name" value="Ferredoxin reductase-like, C-terminal NADP-linked domain"/>
    <property type="match status" value="1"/>
</dbReference>
<evidence type="ECO:0000256" key="6">
    <source>
        <dbReference type="ARBA" id="ARBA00022982"/>
    </source>
</evidence>
<dbReference type="InterPro" id="IPR013112">
    <property type="entry name" value="FAD-bd_8"/>
</dbReference>
<evidence type="ECO:0000256" key="5">
    <source>
        <dbReference type="ARBA" id="ARBA00022475"/>
    </source>
</evidence>
<evidence type="ECO:0000259" key="10">
    <source>
        <dbReference type="PROSITE" id="PS51384"/>
    </source>
</evidence>
<dbReference type="Proteomes" id="UP000325558">
    <property type="component" value="Unassembled WGS sequence"/>
</dbReference>
<feature type="transmembrane region" description="Helical" evidence="9">
    <location>
        <begin position="212"/>
        <end position="234"/>
    </location>
</feature>
<dbReference type="GO" id="GO:0005886">
    <property type="term" value="C:plasma membrane"/>
    <property type="evidence" value="ECO:0007669"/>
    <property type="project" value="UniProtKB-SubCell"/>
</dbReference>
<reference evidence="11" key="1">
    <citation type="submission" date="2019-04" db="EMBL/GenBank/DDBJ databases">
        <title>Friends and foes A comparative genomics study of 23 Aspergillus species from section Flavi.</title>
        <authorList>
            <consortium name="DOE Joint Genome Institute"/>
            <person name="Kjaerbolling I."/>
            <person name="Vesth T."/>
            <person name="Frisvad J.C."/>
            <person name="Nybo J.L."/>
            <person name="Theobald S."/>
            <person name="Kildgaard S."/>
            <person name="Isbrandt T."/>
            <person name="Kuo A."/>
            <person name="Sato A."/>
            <person name="Lyhne E.K."/>
            <person name="Kogle M.E."/>
            <person name="Wiebenga A."/>
            <person name="Kun R.S."/>
            <person name="Lubbers R.J."/>
            <person name="Makela M.R."/>
            <person name="Barry K."/>
            <person name="Chovatia M."/>
            <person name="Clum A."/>
            <person name="Daum C."/>
            <person name="Haridas S."/>
            <person name="He G."/>
            <person name="LaButti K."/>
            <person name="Lipzen A."/>
            <person name="Mondo S."/>
            <person name="Riley R."/>
            <person name="Salamov A."/>
            <person name="Simmons B.A."/>
            <person name="Magnuson J.K."/>
            <person name="Henrissat B."/>
            <person name="Mortensen U.H."/>
            <person name="Larsen T.O."/>
            <person name="Devries R.P."/>
            <person name="Grigoriev I.V."/>
            <person name="Machida M."/>
            <person name="Baker S.E."/>
            <person name="Andersen M.R."/>
        </authorList>
    </citation>
    <scope>NUCLEOTIDE SEQUENCE</scope>
    <source>
        <strain evidence="11">CBS 117612</strain>
    </source>
</reference>
<evidence type="ECO:0000256" key="9">
    <source>
        <dbReference type="SAM" id="Phobius"/>
    </source>
</evidence>
<protein>
    <recommendedName>
        <fullName evidence="3">ferric-chelate reductase (NADPH)</fullName>
        <ecNumber evidence="3">1.16.1.9</ecNumber>
    </recommendedName>
</protein>
<comment type="similarity">
    <text evidence="2">Belongs to the ferric reductase (FRE) family.</text>
</comment>
<feature type="transmembrane region" description="Helical" evidence="9">
    <location>
        <begin position="130"/>
        <end position="154"/>
    </location>
</feature>
<dbReference type="InterPro" id="IPR017927">
    <property type="entry name" value="FAD-bd_FR_type"/>
</dbReference>
<feature type="domain" description="FAD-binding FR-type" evidence="10">
    <location>
        <begin position="238"/>
        <end position="346"/>
    </location>
</feature>
<dbReference type="EC" id="1.16.1.9" evidence="3"/>
<organism evidence="11">
    <name type="scientific">Aspergillus arachidicola</name>
    <dbReference type="NCBI Taxonomy" id="656916"/>
    <lineage>
        <taxon>Eukaryota</taxon>
        <taxon>Fungi</taxon>
        <taxon>Dikarya</taxon>
        <taxon>Ascomycota</taxon>
        <taxon>Pezizomycotina</taxon>
        <taxon>Eurotiomycetes</taxon>
        <taxon>Eurotiomycetidae</taxon>
        <taxon>Eurotiales</taxon>
        <taxon>Aspergillaceae</taxon>
        <taxon>Aspergillus</taxon>
        <taxon>Aspergillus subgen. Circumdati</taxon>
    </lineage>
</organism>
<evidence type="ECO:0000256" key="1">
    <source>
        <dbReference type="ARBA" id="ARBA00004651"/>
    </source>
</evidence>
<evidence type="ECO:0000256" key="2">
    <source>
        <dbReference type="ARBA" id="ARBA00006278"/>
    </source>
</evidence>
<dbReference type="InterPro" id="IPR039261">
    <property type="entry name" value="FNR_nucleotide-bd"/>
</dbReference>
<keyword evidence="7" id="KW-0560">Oxidoreductase</keyword>
<evidence type="ECO:0000256" key="3">
    <source>
        <dbReference type="ARBA" id="ARBA00012668"/>
    </source>
</evidence>
<sequence length="529" mass="59841">MDALMVYTYVAAGCAAMLLLQGYMARCFSFLFNPQLIFLLHRSLTLPYLFRRRRFWGPVTRLQAILHLLYFGGTLVFNILGVSGLAAASSRAALLAVLHLIPTLCVPQFSLAAELCGISLSTYSRIHRTFGIMATLQSILHVGLALREVAFSLADRIQRYGFMAAIALAVMLAATMIRFHHWSYELSSKAHSTLGVFVAVAAWLHLKRRFGYGGVCLITAVGSFLLSSIVHLFLQLFRNTMTGKSLAVADLKKTKDAIELTFEPPRPWKVRSGQYVYIRAPAVRLFSFAESHPFSIVWWKNGPDGKAISVSVLAKVESGFTKALNDSSHKRLRVLLDGPYGRHKDTEPYDSVVLIATGVGIAAQLPYARELVQRQLNAQKDKNGYMHKRKQRVSLIWQLDEEYHEDWVCDWMDQLLEEDSKSLALHYSLYILHKSNNARQEGENIHYGRRGAAFYGKPDFHRILEKELQLCYGKLLLSVAADCETRDELRKIVIASGAPVDLYEPDYQPHRHRWGFWAPKRKVQHIGAV</sequence>
<comment type="catalytic activity">
    <reaction evidence="8">
        <text>2 a Fe(II)-siderophore + NADP(+) + H(+) = 2 a Fe(III)-siderophore + NADPH</text>
        <dbReference type="Rhea" id="RHEA:28795"/>
        <dbReference type="Rhea" id="RHEA-COMP:11342"/>
        <dbReference type="Rhea" id="RHEA-COMP:11344"/>
        <dbReference type="ChEBI" id="CHEBI:15378"/>
        <dbReference type="ChEBI" id="CHEBI:29033"/>
        <dbReference type="ChEBI" id="CHEBI:29034"/>
        <dbReference type="ChEBI" id="CHEBI:57783"/>
        <dbReference type="ChEBI" id="CHEBI:58349"/>
        <dbReference type="EC" id="1.16.1.9"/>
    </reaction>
</comment>
<dbReference type="InterPro" id="IPR017938">
    <property type="entry name" value="Riboflavin_synthase-like_b-brl"/>
</dbReference>
<keyword evidence="9" id="KW-0812">Transmembrane</keyword>
<name>A0A5N6XN19_9EURO</name>
<gene>
    <name evidence="11" type="ORF">BDV24DRAFT_172210</name>
</gene>
<keyword evidence="4" id="KW-0813">Transport</keyword>
<dbReference type="OrthoDB" id="4494341at2759"/>
<dbReference type="Pfam" id="PF08022">
    <property type="entry name" value="FAD_binding_8"/>
    <property type="match status" value="1"/>
</dbReference>
<dbReference type="Gene3D" id="3.40.50.80">
    <property type="entry name" value="Nucleotide-binding domain of ferredoxin-NADP reductase (FNR) module"/>
    <property type="match status" value="1"/>
</dbReference>
<feature type="transmembrane region" description="Helical" evidence="9">
    <location>
        <begin position="7"/>
        <end position="24"/>
    </location>
</feature>
<keyword evidence="5" id="KW-1003">Cell membrane</keyword>
<dbReference type="SUPFAM" id="SSF63380">
    <property type="entry name" value="Riboflavin synthase domain-like"/>
    <property type="match status" value="1"/>
</dbReference>
<dbReference type="InterPro" id="IPR013121">
    <property type="entry name" value="Fe_red_NAD-bd_6"/>
</dbReference>
<feature type="transmembrane region" description="Helical" evidence="9">
    <location>
        <begin position="160"/>
        <end position="177"/>
    </location>
</feature>
<dbReference type="AlphaFoldDB" id="A0A5N6XN19"/>
<dbReference type="PROSITE" id="PS51384">
    <property type="entry name" value="FAD_FR"/>
    <property type="match status" value="1"/>
</dbReference>
<evidence type="ECO:0000256" key="4">
    <source>
        <dbReference type="ARBA" id="ARBA00022448"/>
    </source>
</evidence>
<dbReference type="GO" id="GO:0006879">
    <property type="term" value="P:intracellular iron ion homeostasis"/>
    <property type="evidence" value="ECO:0007669"/>
    <property type="project" value="TreeGrafter"/>
</dbReference>